<dbReference type="RefSeq" id="XP_010424857.1">
    <property type="nucleotide sequence ID" value="XM_010426555.2"/>
</dbReference>
<organism evidence="8 9">
    <name type="scientific">Camelina sativa</name>
    <name type="common">False flax</name>
    <name type="synonym">Myagrum sativum</name>
    <dbReference type="NCBI Taxonomy" id="90675"/>
    <lineage>
        <taxon>Eukaryota</taxon>
        <taxon>Viridiplantae</taxon>
        <taxon>Streptophyta</taxon>
        <taxon>Embryophyta</taxon>
        <taxon>Tracheophyta</taxon>
        <taxon>Spermatophyta</taxon>
        <taxon>Magnoliopsida</taxon>
        <taxon>eudicotyledons</taxon>
        <taxon>Gunneridae</taxon>
        <taxon>Pentapetalae</taxon>
        <taxon>rosids</taxon>
        <taxon>malvids</taxon>
        <taxon>Brassicales</taxon>
        <taxon>Brassicaceae</taxon>
        <taxon>Camelineae</taxon>
        <taxon>Camelina</taxon>
    </lineage>
</organism>
<dbReference type="Pfam" id="PF02453">
    <property type="entry name" value="Reticulon"/>
    <property type="match status" value="1"/>
</dbReference>
<evidence type="ECO:0000313" key="9">
    <source>
        <dbReference type="RefSeq" id="XP_010424857.1"/>
    </source>
</evidence>
<dbReference type="PROSITE" id="PS50845">
    <property type="entry name" value="RETICULON"/>
    <property type="match status" value="1"/>
</dbReference>
<keyword evidence="8" id="KW-1185">Reference proteome</keyword>
<evidence type="ECO:0000256" key="1">
    <source>
        <dbReference type="ARBA" id="ARBA00004477"/>
    </source>
</evidence>
<evidence type="ECO:0000259" key="7">
    <source>
        <dbReference type="PROSITE" id="PS50845"/>
    </source>
</evidence>
<name>A0ABM0TDQ0_CAMSA</name>
<reference evidence="9" key="2">
    <citation type="submission" date="2025-08" db="UniProtKB">
        <authorList>
            <consortium name="RefSeq"/>
        </authorList>
    </citation>
    <scope>IDENTIFICATION</scope>
    <source>
        <tissue evidence="9">Leaf</tissue>
    </source>
</reference>
<keyword evidence="5 6" id="KW-0472">Membrane</keyword>
<evidence type="ECO:0000256" key="6">
    <source>
        <dbReference type="RuleBase" id="RU363132"/>
    </source>
</evidence>
<dbReference type="InterPro" id="IPR045064">
    <property type="entry name" value="Reticulon-like"/>
</dbReference>
<evidence type="ECO:0000256" key="4">
    <source>
        <dbReference type="ARBA" id="ARBA00022989"/>
    </source>
</evidence>
<protein>
    <recommendedName>
        <fullName evidence="6">Reticulon-like protein</fullName>
    </recommendedName>
</protein>
<evidence type="ECO:0000313" key="8">
    <source>
        <dbReference type="Proteomes" id="UP000694864"/>
    </source>
</evidence>
<dbReference type="Proteomes" id="UP000694864">
    <property type="component" value="Chromosome 9"/>
</dbReference>
<evidence type="ECO:0000256" key="3">
    <source>
        <dbReference type="ARBA" id="ARBA00022824"/>
    </source>
</evidence>
<dbReference type="PANTHER" id="PTHR10994:SF177">
    <property type="entry name" value="RETICULON-LIKE PROTEIN B15"/>
    <property type="match status" value="1"/>
</dbReference>
<evidence type="ECO:0000256" key="2">
    <source>
        <dbReference type="ARBA" id="ARBA00022692"/>
    </source>
</evidence>
<keyword evidence="4 6" id="KW-1133">Transmembrane helix</keyword>
<sequence>MSLVNKILGEGAVADLCVWKDKINSGITLVTATLFWFLLEVMEARFVPLLCSILFLFMLLLFFWAKFGQLFTTRRPPTPEEINLPDSRLRGFLLKMEGLLLMLYEIAYGKDIKTFLWTILYVAILDIIGSYISLLTILYISLVFLMTTPVLYLQFQEAIDSFIGTVSEEKNKILGVFKSKVVSKIPRAIKVE</sequence>
<dbReference type="InterPro" id="IPR003388">
    <property type="entry name" value="Reticulon"/>
</dbReference>
<dbReference type="GeneID" id="104710028"/>
<feature type="transmembrane region" description="Helical" evidence="6">
    <location>
        <begin position="46"/>
        <end position="67"/>
    </location>
</feature>
<keyword evidence="2 6" id="KW-0812">Transmembrane</keyword>
<reference evidence="8" key="1">
    <citation type="journal article" date="2014" name="Nat. Commun.">
        <title>The emerging biofuel crop Camelina sativa retains a highly undifferentiated hexaploid genome structure.</title>
        <authorList>
            <person name="Kagale S."/>
            <person name="Koh C."/>
            <person name="Nixon J."/>
            <person name="Bollina V."/>
            <person name="Clarke W.E."/>
            <person name="Tuteja R."/>
            <person name="Spillane C."/>
            <person name="Robinson S.J."/>
            <person name="Links M.G."/>
            <person name="Clarke C."/>
            <person name="Higgins E.E."/>
            <person name="Huebert T."/>
            <person name="Sharpe A.G."/>
            <person name="Parkin I.A."/>
        </authorList>
    </citation>
    <scope>NUCLEOTIDE SEQUENCE [LARGE SCALE GENOMIC DNA]</scope>
    <source>
        <strain evidence="8">cv. DH55</strain>
    </source>
</reference>
<dbReference type="PANTHER" id="PTHR10994">
    <property type="entry name" value="RETICULON"/>
    <property type="match status" value="1"/>
</dbReference>
<comment type="subcellular location">
    <subcellularLocation>
        <location evidence="1 6">Endoplasmic reticulum membrane</location>
        <topology evidence="1 6">Multi-pass membrane protein</topology>
    </subcellularLocation>
</comment>
<feature type="transmembrane region" description="Helical" evidence="6">
    <location>
        <begin position="119"/>
        <end position="145"/>
    </location>
</feature>
<keyword evidence="3 6" id="KW-0256">Endoplasmic reticulum</keyword>
<proteinExistence type="predicted"/>
<accession>A0ABM0TDQ0</accession>
<gene>
    <name evidence="9" type="primary">LOC104710028</name>
</gene>
<feature type="domain" description="Reticulon" evidence="7">
    <location>
        <begin position="13"/>
        <end position="192"/>
    </location>
</feature>
<evidence type="ECO:0000256" key="5">
    <source>
        <dbReference type="ARBA" id="ARBA00023136"/>
    </source>
</evidence>